<evidence type="ECO:0000256" key="6">
    <source>
        <dbReference type="ARBA" id="ARBA00023125"/>
    </source>
</evidence>
<evidence type="ECO:0000256" key="2">
    <source>
        <dbReference type="ARBA" id="ARBA00011044"/>
    </source>
</evidence>
<dbReference type="PANTHER" id="PTHR30405:SF25">
    <property type="entry name" value="RNA-GUIDED DNA ENDONUCLEASE INSQ-RELATED"/>
    <property type="match status" value="1"/>
</dbReference>
<name>A0AAV4ZVR4_9HYPH</name>
<keyword evidence="12" id="KW-1185">Reference proteome</keyword>
<dbReference type="GO" id="GO:0032196">
    <property type="term" value="P:transposition"/>
    <property type="evidence" value="ECO:0007669"/>
    <property type="project" value="UniProtKB-KW"/>
</dbReference>
<dbReference type="RefSeq" id="WP_283207452.1">
    <property type="nucleotide sequence ID" value="NZ_BPQO01000054.1"/>
</dbReference>
<keyword evidence="6" id="KW-0238">DNA-binding</keyword>
<dbReference type="Pfam" id="PF01385">
    <property type="entry name" value="OrfB_IS605"/>
    <property type="match status" value="1"/>
</dbReference>
<keyword evidence="7" id="KW-0233">DNA recombination</keyword>
<evidence type="ECO:0000313" key="11">
    <source>
        <dbReference type="EMBL" id="GJD92674.1"/>
    </source>
</evidence>
<evidence type="ECO:0000256" key="3">
    <source>
        <dbReference type="ARBA" id="ARBA00022578"/>
    </source>
</evidence>
<comment type="similarity">
    <text evidence="1">In the C-terminal section; belongs to the transposase 35 family.</text>
</comment>
<dbReference type="InterPro" id="IPR051399">
    <property type="entry name" value="RNA-guided_DNA_endo/Transpos"/>
</dbReference>
<dbReference type="Proteomes" id="UP001055247">
    <property type="component" value="Unassembled WGS sequence"/>
</dbReference>
<evidence type="ECO:0000313" key="12">
    <source>
        <dbReference type="Proteomes" id="UP001055247"/>
    </source>
</evidence>
<evidence type="ECO:0000256" key="5">
    <source>
        <dbReference type="ARBA" id="ARBA00022833"/>
    </source>
</evidence>
<evidence type="ECO:0000259" key="9">
    <source>
        <dbReference type="Pfam" id="PF07282"/>
    </source>
</evidence>
<dbReference type="GO" id="GO:0046872">
    <property type="term" value="F:metal ion binding"/>
    <property type="evidence" value="ECO:0007669"/>
    <property type="project" value="UniProtKB-KW"/>
</dbReference>
<reference evidence="11" key="1">
    <citation type="journal article" date="2016" name="Front. Microbiol.">
        <title>Genome Sequence of the Piezophilic, Mesophilic Sulfate-Reducing Bacterium Desulfovibrio indicus J2T.</title>
        <authorList>
            <person name="Cao J."/>
            <person name="Maignien L."/>
            <person name="Shao Z."/>
            <person name="Alain K."/>
            <person name="Jebbar M."/>
        </authorList>
    </citation>
    <scope>NUCLEOTIDE SEQUENCE</scope>
    <source>
        <strain evidence="11">DSM 16372</strain>
    </source>
</reference>
<dbReference type="NCBIfam" id="NF040570">
    <property type="entry name" value="guided_TnpB"/>
    <property type="match status" value="1"/>
</dbReference>
<dbReference type="InterPro" id="IPR010095">
    <property type="entry name" value="Cas12f1-like_TNB"/>
</dbReference>
<keyword evidence="3" id="KW-0815">Transposition</keyword>
<accession>A0AAV4ZVR4</accession>
<dbReference type="AlphaFoldDB" id="A0AAV4ZVR4"/>
<keyword evidence="5" id="KW-0862">Zinc</keyword>
<dbReference type="InterPro" id="IPR021027">
    <property type="entry name" value="Transposase_put_HTH"/>
</dbReference>
<comment type="similarity">
    <text evidence="2">In the N-terminal section; belongs to the transposase 2 family.</text>
</comment>
<dbReference type="Pfam" id="PF12323">
    <property type="entry name" value="HTH_OrfB_IS605"/>
    <property type="match status" value="1"/>
</dbReference>
<dbReference type="GO" id="GO:0003677">
    <property type="term" value="F:DNA binding"/>
    <property type="evidence" value="ECO:0007669"/>
    <property type="project" value="UniProtKB-KW"/>
</dbReference>
<dbReference type="Pfam" id="PF07282">
    <property type="entry name" value="Cas12f1-like_TNB"/>
    <property type="match status" value="1"/>
</dbReference>
<dbReference type="PANTHER" id="PTHR30405">
    <property type="entry name" value="TRANSPOSASE"/>
    <property type="match status" value="1"/>
</dbReference>
<keyword evidence="4" id="KW-0479">Metal-binding</keyword>
<dbReference type="InterPro" id="IPR001959">
    <property type="entry name" value="Transposase"/>
</dbReference>
<organism evidence="11 12">
    <name type="scientific">Methylobacterium hispanicum</name>
    <dbReference type="NCBI Taxonomy" id="270350"/>
    <lineage>
        <taxon>Bacteria</taxon>
        <taxon>Pseudomonadati</taxon>
        <taxon>Pseudomonadota</taxon>
        <taxon>Alphaproteobacteria</taxon>
        <taxon>Hyphomicrobiales</taxon>
        <taxon>Methylobacteriaceae</taxon>
        <taxon>Methylobacterium</taxon>
    </lineage>
</organism>
<evidence type="ECO:0000256" key="4">
    <source>
        <dbReference type="ARBA" id="ARBA00022723"/>
    </source>
</evidence>
<reference evidence="11" key="2">
    <citation type="submission" date="2021-08" db="EMBL/GenBank/DDBJ databases">
        <authorList>
            <person name="Tani A."/>
            <person name="Ola A."/>
            <person name="Ogura Y."/>
            <person name="Katsura K."/>
            <person name="Hayashi T."/>
        </authorList>
    </citation>
    <scope>NUCLEOTIDE SEQUENCE</scope>
    <source>
        <strain evidence="11">DSM 16372</strain>
    </source>
</reference>
<proteinExistence type="inferred from homology"/>
<feature type="domain" description="Probable transposase IS891/IS1136/IS1341" evidence="8">
    <location>
        <begin position="192"/>
        <end position="305"/>
    </location>
</feature>
<gene>
    <name evidence="11" type="ORF">BHAOGJBA_6230</name>
</gene>
<protein>
    <submittedName>
        <fullName evidence="11">IS200/IS605 family transposase IS609</fullName>
    </submittedName>
</protein>
<feature type="domain" description="Transposase putative helix-turn-helix" evidence="10">
    <location>
        <begin position="34"/>
        <end position="77"/>
    </location>
</feature>
<feature type="domain" description="Cas12f1-like TNB" evidence="9">
    <location>
        <begin position="333"/>
        <end position="399"/>
    </location>
</feature>
<evidence type="ECO:0000259" key="10">
    <source>
        <dbReference type="Pfam" id="PF12323"/>
    </source>
</evidence>
<evidence type="ECO:0000259" key="8">
    <source>
        <dbReference type="Pfam" id="PF01385"/>
    </source>
</evidence>
<comment type="caution">
    <text evidence="11">The sequence shown here is derived from an EMBL/GenBank/DDBJ whole genome shotgun (WGS) entry which is preliminary data.</text>
</comment>
<sequence length="431" mass="47948">MDSAGRDRSLPGHRSNPLAFVPHSFYPWPVLRVQAYRFVLRPDGAQERLMRRSCGARRYVFNRALALQKERYAAGDKHLSYADLCKHLTAWKAEPDTSWLKEVHSQVLQQALKDLDRAYRNFFEGRAEFPRFKRKGKDDAFRHPQKVELDQPNGRVFLPKLGWMRYRASRLVEGEIGQVTVSLKAGKWHVSVQTEREVEKPVHPSTTLVGIDVGVTRFATLSDGTVIEPANAFRKAEAALAKAQRAMARKTKFSRNWRKAKAKVQRVQARIARIRSDFLHKTSTTVSKNHAVVCVEDLDVRAMTASAAGTVEEPGVNVRQKAGLNKAILDQGWGEFRRQVGYKQEWLGGWLLPVPAPNTSRTCPECGHVAAGNRPSQAVFRCVACGYAANADDVASINIARAGHARLACGETSPVMASAQEPTEAGPAFAA</sequence>
<dbReference type="EMBL" id="BPQO01000054">
    <property type="protein sequence ID" value="GJD92674.1"/>
    <property type="molecule type" value="Genomic_DNA"/>
</dbReference>
<evidence type="ECO:0000256" key="1">
    <source>
        <dbReference type="ARBA" id="ARBA00008761"/>
    </source>
</evidence>
<evidence type="ECO:0000256" key="7">
    <source>
        <dbReference type="ARBA" id="ARBA00023172"/>
    </source>
</evidence>
<dbReference type="GO" id="GO:0006310">
    <property type="term" value="P:DNA recombination"/>
    <property type="evidence" value="ECO:0007669"/>
    <property type="project" value="UniProtKB-KW"/>
</dbReference>